<evidence type="ECO:0000313" key="1">
    <source>
        <dbReference type="EMBL" id="JAH70600.1"/>
    </source>
</evidence>
<dbReference type="EMBL" id="GBXM01037977">
    <property type="protein sequence ID" value="JAH70600.1"/>
    <property type="molecule type" value="Transcribed_RNA"/>
</dbReference>
<name>A0A0E9UZH5_ANGAN</name>
<protein>
    <submittedName>
        <fullName evidence="1">Uncharacterized protein</fullName>
    </submittedName>
</protein>
<sequence length="26" mass="2977">MAEPIISNIILFIPYPGQRITTLHHT</sequence>
<dbReference type="AlphaFoldDB" id="A0A0E9UZH5"/>
<reference evidence="1" key="1">
    <citation type="submission" date="2014-11" db="EMBL/GenBank/DDBJ databases">
        <authorList>
            <person name="Amaro Gonzalez C."/>
        </authorList>
    </citation>
    <scope>NUCLEOTIDE SEQUENCE</scope>
</reference>
<organism evidence="1">
    <name type="scientific">Anguilla anguilla</name>
    <name type="common">European freshwater eel</name>
    <name type="synonym">Muraena anguilla</name>
    <dbReference type="NCBI Taxonomy" id="7936"/>
    <lineage>
        <taxon>Eukaryota</taxon>
        <taxon>Metazoa</taxon>
        <taxon>Chordata</taxon>
        <taxon>Craniata</taxon>
        <taxon>Vertebrata</taxon>
        <taxon>Euteleostomi</taxon>
        <taxon>Actinopterygii</taxon>
        <taxon>Neopterygii</taxon>
        <taxon>Teleostei</taxon>
        <taxon>Anguilliformes</taxon>
        <taxon>Anguillidae</taxon>
        <taxon>Anguilla</taxon>
    </lineage>
</organism>
<accession>A0A0E9UZH5</accession>
<proteinExistence type="predicted"/>
<reference evidence="1" key="2">
    <citation type="journal article" date="2015" name="Fish Shellfish Immunol.">
        <title>Early steps in the European eel (Anguilla anguilla)-Vibrio vulnificus interaction in the gills: Role of the RtxA13 toxin.</title>
        <authorList>
            <person name="Callol A."/>
            <person name="Pajuelo D."/>
            <person name="Ebbesson L."/>
            <person name="Teles M."/>
            <person name="MacKenzie S."/>
            <person name="Amaro C."/>
        </authorList>
    </citation>
    <scope>NUCLEOTIDE SEQUENCE</scope>
</reference>